<dbReference type="Pfam" id="PF12833">
    <property type="entry name" value="HTH_18"/>
    <property type="match status" value="1"/>
</dbReference>
<dbReference type="Gene3D" id="2.60.120.10">
    <property type="entry name" value="Jelly Rolls"/>
    <property type="match status" value="1"/>
</dbReference>
<dbReference type="InterPro" id="IPR050204">
    <property type="entry name" value="AraC_XylS_family_regulators"/>
</dbReference>
<dbReference type="PANTHER" id="PTHR46796">
    <property type="entry name" value="HTH-TYPE TRANSCRIPTIONAL ACTIVATOR RHAS-RELATED"/>
    <property type="match status" value="1"/>
</dbReference>
<dbReference type="AlphaFoldDB" id="A0A0F9XMD8"/>
<evidence type="ECO:0000313" key="5">
    <source>
        <dbReference type="EMBL" id="KKO00557.1"/>
    </source>
</evidence>
<dbReference type="InterPro" id="IPR018062">
    <property type="entry name" value="HTH_AraC-typ_CS"/>
</dbReference>
<gene>
    <name evidence="5" type="ORF">LCGC14_0126480</name>
</gene>
<protein>
    <recommendedName>
        <fullName evidence="4">HTH araC/xylS-type domain-containing protein</fullName>
    </recommendedName>
</protein>
<accession>A0A0F9XMD8</accession>
<dbReference type="PANTHER" id="PTHR46796:SF10">
    <property type="entry name" value="TRANSCRIPTIONAL ACTIVATOR FEAR"/>
    <property type="match status" value="1"/>
</dbReference>
<dbReference type="PROSITE" id="PS01124">
    <property type="entry name" value="HTH_ARAC_FAMILY_2"/>
    <property type="match status" value="1"/>
</dbReference>
<evidence type="ECO:0000259" key="4">
    <source>
        <dbReference type="PROSITE" id="PS01124"/>
    </source>
</evidence>
<reference evidence="5" key="1">
    <citation type="journal article" date="2015" name="Nature">
        <title>Complex archaea that bridge the gap between prokaryotes and eukaryotes.</title>
        <authorList>
            <person name="Spang A."/>
            <person name="Saw J.H."/>
            <person name="Jorgensen S.L."/>
            <person name="Zaremba-Niedzwiedzka K."/>
            <person name="Martijn J."/>
            <person name="Lind A.E."/>
            <person name="van Eijk R."/>
            <person name="Schleper C."/>
            <person name="Guy L."/>
            <person name="Ettema T.J."/>
        </authorList>
    </citation>
    <scope>NUCLEOTIDE SEQUENCE</scope>
</reference>
<dbReference type="Gene3D" id="1.10.10.60">
    <property type="entry name" value="Homeodomain-like"/>
    <property type="match status" value="2"/>
</dbReference>
<dbReference type="InterPro" id="IPR011051">
    <property type="entry name" value="RmlC_Cupin_sf"/>
</dbReference>
<dbReference type="InterPro" id="IPR018060">
    <property type="entry name" value="HTH_AraC"/>
</dbReference>
<dbReference type="InterPro" id="IPR009057">
    <property type="entry name" value="Homeodomain-like_sf"/>
</dbReference>
<name>A0A0F9XMD8_9ZZZZ</name>
<dbReference type="InterPro" id="IPR014710">
    <property type="entry name" value="RmlC-like_jellyroll"/>
</dbReference>
<evidence type="ECO:0000256" key="3">
    <source>
        <dbReference type="ARBA" id="ARBA00023163"/>
    </source>
</evidence>
<dbReference type="GO" id="GO:0003700">
    <property type="term" value="F:DNA-binding transcription factor activity"/>
    <property type="evidence" value="ECO:0007669"/>
    <property type="project" value="InterPro"/>
</dbReference>
<dbReference type="SUPFAM" id="SSF51182">
    <property type="entry name" value="RmlC-like cupins"/>
    <property type="match status" value="1"/>
</dbReference>
<dbReference type="PROSITE" id="PS00041">
    <property type="entry name" value="HTH_ARAC_FAMILY_1"/>
    <property type="match status" value="1"/>
</dbReference>
<keyword evidence="1" id="KW-0805">Transcription regulation</keyword>
<keyword evidence="3" id="KW-0804">Transcription</keyword>
<keyword evidence="2" id="KW-0238">DNA-binding</keyword>
<dbReference type="EMBL" id="LAZR01000040">
    <property type="protein sequence ID" value="KKO00557.1"/>
    <property type="molecule type" value="Genomic_DNA"/>
</dbReference>
<organism evidence="5">
    <name type="scientific">marine sediment metagenome</name>
    <dbReference type="NCBI Taxonomy" id="412755"/>
    <lineage>
        <taxon>unclassified sequences</taxon>
        <taxon>metagenomes</taxon>
        <taxon>ecological metagenomes</taxon>
    </lineage>
</organism>
<evidence type="ECO:0000256" key="2">
    <source>
        <dbReference type="ARBA" id="ARBA00023125"/>
    </source>
</evidence>
<evidence type="ECO:0000256" key="1">
    <source>
        <dbReference type="ARBA" id="ARBA00023015"/>
    </source>
</evidence>
<sequence>MIKTRILDLPDQSSTHSHPEHQLIVGLQGCADFEVMGQGGAVNRLHACLVPGHERHAFSGRGSNHMLILDLAMEPGGPGGLGEDTLDRLFDKPRFVQLDHGLQGLLDFAAHELGASPVGSPITWHLGGILLHALHDRMFSTPLPMRPVASLDLSRIDRFVQAHLDEPISVADMAAQVCISPSHFHTLFKQVAGQSPHQYVLDARLRQAIGLLRQSLMSVAEIADRCGFSSQSALAHAIRKQTGQTPRKLRLEANC</sequence>
<dbReference type="SMART" id="SM00342">
    <property type="entry name" value="HTH_ARAC"/>
    <property type="match status" value="1"/>
</dbReference>
<dbReference type="SUPFAM" id="SSF46689">
    <property type="entry name" value="Homeodomain-like"/>
    <property type="match status" value="2"/>
</dbReference>
<proteinExistence type="predicted"/>
<comment type="caution">
    <text evidence="5">The sequence shown here is derived from an EMBL/GenBank/DDBJ whole genome shotgun (WGS) entry which is preliminary data.</text>
</comment>
<dbReference type="GO" id="GO:0043565">
    <property type="term" value="F:sequence-specific DNA binding"/>
    <property type="evidence" value="ECO:0007669"/>
    <property type="project" value="InterPro"/>
</dbReference>
<feature type="domain" description="HTH araC/xylS-type" evidence="4">
    <location>
        <begin position="154"/>
        <end position="252"/>
    </location>
</feature>